<organism evidence="1 2">
    <name type="scientific">Ambrosiozyma monospora</name>
    <name type="common">Yeast</name>
    <name type="synonym">Endomycopsis monosporus</name>
    <dbReference type="NCBI Taxonomy" id="43982"/>
    <lineage>
        <taxon>Eukaryota</taxon>
        <taxon>Fungi</taxon>
        <taxon>Dikarya</taxon>
        <taxon>Ascomycota</taxon>
        <taxon>Saccharomycotina</taxon>
        <taxon>Pichiomycetes</taxon>
        <taxon>Pichiales</taxon>
        <taxon>Pichiaceae</taxon>
        <taxon>Ambrosiozyma</taxon>
    </lineage>
</organism>
<proteinExistence type="predicted"/>
<accession>A0ACB5T1Z3</accession>
<evidence type="ECO:0000313" key="1">
    <source>
        <dbReference type="EMBL" id="GME79526.1"/>
    </source>
</evidence>
<name>A0ACB5T1Z3_AMBMO</name>
<dbReference type="EMBL" id="BSXS01002631">
    <property type="protein sequence ID" value="GME79526.1"/>
    <property type="molecule type" value="Genomic_DNA"/>
</dbReference>
<keyword evidence="2" id="KW-1185">Reference proteome</keyword>
<protein>
    <submittedName>
        <fullName evidence="1">Unnamed protein product</fullName>
    </submittedName>
</protein>
<comment type="caution">
    <text evidence="1">The sequence shown here is derived from an EMBL/GenBank/DDBJ whole genome shotgun (WGS) entry which is preliminary data.</text>
</comment>
<reference evidence="1" key="1">
    <citation type="submission" date="2023-04" db="EMBL/GenBank/DDBJ databases">
        <title>Ambrosiozyma monospora NBRC 10751.</title>
        <authorList>
            <person name="Ichikawa N."/>
            <person name="Sato H."/>
            <person name="Tonouchi N."/>
        </authorList>
    </citation>
    <scope>NUCLEOTIDE SEQUENCE</scope>
    <source>
        <strain evidence="1">NBRC 10751</strain>
    </source>
</reference>
<evidence type="ECO:0000313" key="2">
    <source>
        <dbReference type="Proteomes" id="UP001165064"/>
    </source>
</evidence>
<sequence>MVSFTTSLLTSIPLVASVASAFSAPAAHYGNYSIVNGFFKQSDNSTDPKTFDYKENLGLQDNLTWSEFKDQIDDLNANADLRVDYKVFFFARHAEGYHNVAQDYYGDDAWNCYYSLIYGNGTSEWGPDAYLTEKGEAAAVNNSKLIKSLIADEFPLPQAFYSSPFTRAADTLVLTWKDLVLDTGYASPIFKESLRETIGLHTCDQRRSKAYLSARYPQFQFEHGFITAETDLLWTKDEQETDEGKFYRARSFLDDVFASDDSTIVSVTAHSGIIAGLLSAVGHRKFSLATGAIIPVVVKRESRVDFVPVQQDFSVTIGPSSTAPTCATAISSTIPSDIAYSTTSVNEAKSVLTVTTVVSATATSN</sequence>
<dbReference type="Proteomes" id="UP001165064">
    <property type="component" value="Unassembled WGS sequence"/>
</dbReference>
<gene>
    <name evidence="1" type="ORF">Amon02_000399300</name>
</gene>